<dbReference type="InterPro" id="IPR027417">
    <property type="entry name" value="P-loop_NTPase"/>
</dbReference>
<dbReference type="GO" id="GO:0015421">
    <property type="term" value="F:ABC-type oligopeptide transporter activity"/>
    <property type="evidence" value="ECO:0007669"/>
    <property type="project" value="TreeGrafter"/>
</dbReference>
<reference evidence="2" key="1">
    <citation type="journal article" date="2013" name="Genetics">
        <title>The draft genome and transcriptome of Panagrellus redivivus are shaped by the harsh demands of a free-living lifestyle.</title>
        <authorList>
            <person name="Srinivasan J."/>
            <person name="Dillman A.R."/>
            <person name="Macchietto M.G."/>
            <person name="Heikkinen L."/>
            <person name="Lakso M."/>
            <person name="Fracchia K.M."/>
            <person name="Antoshechkin I."/>
            <person name="Mortazavi A."/>
            <person name="Wong G."/>
            <person name="Sternberg P.W."/>
        </authorList>
    </citation>
    <scope>NUCLEOTIDE SEQUENCE [LARGE SCALE GENOMIC DNA]</scope>
    <source>
        <strain evidence="2">MT8872</strain>
    </source>
</reference>
<evidence type="ECO:0000313" key="3">
    <source>
        <dbReference type="WBParaSite" id="Pan_g5575.t1"/>
    </source>
</evidence>
<dbReference type="GO" id="GO:0005524">
    <property type="term" value="F:ATP binding"/>
    <property type="evidence" value="ECO:0007669"/>
    <property type="project" value="InterPro"/>
</dbReference>
<accession>A0A7E4VZI4</accession>
<reference evidence="3" key="2">
    <citation type="submission" date="2020-10" db="UniProtKB">
        <authorList>
            <consortium name="WormBaseParasite"/>
        </authorList>
    </citation>
    <scope>IDENTIFICATION</scope>
</reference>
<dbReference type="InterPro" id="IPR039421">
    <property type="entry name" value="Type_1_exporter"/>
</dbReference>
<dbReference type="Proteomes" id="UP000492821">
    <property type="component" value="Unassembled WGS sequence"/>
</dbReference>
<dbReference type="Pfam" id="PF00005">
    <property type="entry name" value="ABC_tran"/>
    <property type="match status" value="1"/>
</dbReference>
<dbReference type="GO" id="GO:0016887">
    <property type="term" value="F:ATP hydrolysis activity"/>
    <property type="evidence" value="ECO:0007669"/>
    <property type="project" value="InterPro"/>
</dbReference>
<dbReference type="AlphaFoldDB" id="A0A7E4VZI4"/>
<evidence type="ECO:0000313" key="2">
    <source>
        <dbReference type="Proteomes" id="UP000492821"/>
    </source>
</evidence>
<sequence>HLPDGYDTKVGGRGSQLSGGQRQRIAIARAMFRKPRILLLDEATAALDSESEKSVQEALDRARHGRTCITVAHRLSTIQNADRIYVIDDGKCIESGTHSELLELGHVYSRLVSAQRGQ</sequence>
<dbReference type="PANTHER" id="PTHR43394">
    <property type="entry name" value="ATP-DEPENDENT PERMEASE MDL1, MITOCHONDRIAL"/>
    <property type="match status" value="1"/>
</dbReference>
<name>A0A7E4VZI4_PANRE</name>
<dbReference type="GO" id="GO:0005743">
    <property type="term" value="C:mitochondrial inner membrane"/>
    <property type="evidence" value="ECO:0007669"/>
    <property type="project" value="TreeGrafter"/>
</dbReference>
<dbReference type="SUPFAM" id="SSF52540">
    <property type="entry name" value="P-loop containing nucleoside triphosphate hydrolases"/>
    <property type="match status" value="1"/>
</dbReference>
<dbReference type="Gene3D" id="3.40.50.300">
    <property type="entry name" value="P-loop containing nucleotide triphosphate hydrolases"/>
    <property type="match status" value="1"/>
</dbReference>
<dbReference type="PANTHER" id="PTHR43394:SF1">
    <property type="entry name" value="ATP-BINDING CASSETTE SUB-FAMILY B MEMBER 10, MITOCHONDRIAL"/>
    <property type="match status" value="1"/>
</dbReference>
<proteinExistence type="predicted"/>
<feature type="domain" description="ABC transporter" evidence="1">
    <location>
        <begin position="6"/>
        <end position="45"/>
    </location>
</feature>
<dbReference type="InterPro" id="IPR003439">
    <property type="entry name" value="ABC_transporter-like_ATP-bd"/>
</dbReference>
<evidence type="ECO:0000259" key="1">
    <source>
        <dbReference type="Pfam" id="PF00005"/>
    </source>
</evidence>
<protein>
    <submittedName>
        <fullName evidence="3">ABC transporter domain-containing protein</fullName>
    </submittedName>
</protein>
<dbReference type="WBParaSite" id="Pan_g5575.t1">
    <property type="protein sequence ID" value="Pan_g5575.t1"/>
    <property type="gene ID" value="Pan_g5575"/>
</dbReference>
<keyword evidence="2" id="KW-1185">Reference proteome</keyword>
<dbReference type="GO" id="GO:0090374">
    <property type="term" value="P:oligopeptide export from mitochondrion"/>
    <property type="evidence" value="ECO:0007669"/>
    <property type="project" value="TreeGrafter"/>
</dbReference>
<organism evidence="2 3">
    <name type="scientific">Panagrellus redivivus</name>
    <name type="common">Microworm</name>
    <dbReference type="NCBI Taxonomy" id="6233"/>
    <lineage>
        <taxon>Eukaryota</taxon>
        <taxon>Metazoa</taxon>
        <taxon>Ecdysozoa</taxon>
        <taxon>Nematoda</taxon>
        <taxon>Chromadorea</taxon>
        <taxon>Rhabditida</taxon>
        <taxon>Tylenchina</taxon>
        <taxon>Panagrolaimomorpha</taxon>
        <taxon>Panagrolaimoidea</taxon>
        <taxon>Panagrolaimidae</taxon>
        <taxon>Panagrellus</taxon>
    </lineage>
</organism>